<comment type="caution">
    <text evidence="2">The sequence shown here is derived from an EMBL/GenBank/DDBJ whole genome shotgun (WGS) entry which is preliminary data.</text>
</comment>
<evidence type="ECO:0000259" key="1">
    <source>
        <dbReference type="Pfam" id="PF16090"/>
    </source>
</evidence>
<proteinExistence type="predicted"/>
<feature type="domain" description="Protein capicua homolog-like" evidence="1">
    <location>
        <begin position="86"/>
        <end position="127"/>
    </location>
</feature>
<evidence type="ECO:0000313" key="2">
    <source>
        <dbReference type="EMBL" id="CAG5116040.1"/>
    </source>
</evidence>
<dbReference type="Proteomes" id="UP000678393">
    <property type="component" value="Unassembled WGS sequence"/>
</dbReference>
<sequence>MDSPQSPALGCTPAVLSAVSAPVMKKPLLDLSEWKNQRVLAKRGDIFEVALIKGVHPSSQNIEIEFESDHKSMTFSNVFDVQGCLLVGDNSPQASTLTVGRAVCVRVNQEKNIFHEGVIVERRTNPVMCH</sequence>
<name>A0A8S3YLR1_9EUPU</name>
<organism evidence="2 3">
    <name type="scientific">Candidula unifasciata</name>
    <dbReference type="NCBI Taxonomy" id="100452"/>
    <lineage>
        <taxon>Eukaryota</taxon>
        <taxon>Metazoa</taxon>
        <taxon>Spiralia</taxon>
        <taxon>Lophotrochozoa</taxon>
        <taxon>Mollusca</taxon>
        <taxon>Gastropoda</taxon>
        <taxon>Heterobranchia</taxon>
        <taxon>Euthyneura</taxon>
        <taxon>Panpulmonata</taxon>
        <taxon>Eupulmonata</taxon>
        <taxon>Stylommatophora</taxon>
        <taxon>Helicina</taxon>
        <taxon>Helicoidea</taxon>
        <taxon>Geomitridae</taxon>
        <taxon>Candidula</taxon>
    </lineage>
</organism>
<gene>
    <name evidence="2" type="ORF">CUNI_LOCUS1598</name>
</gene>
<dbReference type="AlphaFoldDB" id="A0A8S3YLR1"/>
<dbReference type="Pfam" id="PF16090">
    <property type="entry name" value="DUF4819"/>
    <property type="match status" value="1"/>
</dbReference>
<dbReference type="InterPro" id="IPR032147">
    <property type="entry name" value="Cic_dom"/>
</dbReference>
<feature type="non-terminal residue" evidence="2">
    <location>
        <position position="130"/>
    </location>
</feature>
<evidence type="ECO:0000313" key="3">
    <source>
        <dbReference type="Proteomes" id="UP000678393"/>
    </source>
</evidence>
<dbReference type="OrthoDB" id="2377365at2759"/>
<keyword evidence="3" id="KW-1185">Reference proteome</keyword>
<reference evidence="2" key="1">
    <citation type="submission" date="2021-04" db="EMBL/GenBank/DDBJ databases">
        <authorList>
            <consortium name="Molecular Ecology Group"/>
        </authorList>
    </citation>
    <scope>NUCLEOTIDE SEQUENCE</scope>
</reference>
<dbReference type="EMBL" id="CAJHNH020000202">
    <property type="protein sequence ID" value="CAG5116040.1"/>
    <property type="molecule type" value="Genomic_DNA"/>
</dbReference>
<accession>A0A8S3YLR1</accession>
<protein>
    <recommendedName>
        <fullName evidence="1">Protein capicua homolog-like domain-containing protein</fullName>
    </recommendedName>
</protein>